<dbReference type="OrthoDB" id="10353940at2759"/>
<keyword evidence="3" id="KW-1185">Reference proteome</keyword>
<evidence type="ECO:0000256" key="1">
    <source>
        <dbReference type="SAM" id="SignalP"/>
    </source>
</evidence>
<dbReference type="EMBL" id="OU895880">
    <property type="protein sequence ID" value="CAG9811959.1"/>
    <property type="molecule type" value="Genomic_DNA"/>
</dbReference>
<feature type="signal peptide" evidence="1">
    <location>
        <begin position="1"/>
        <end position="15"/>
    </location>
</feature>
<keyword evidence="1" id="KW-0732">Signal</keyword>
<organism evidence="2 3">
    <name type="scientific">Chironomus riparius</name>
    <dbReference type="NCBI Taxonomy" id="315576"/>
    <lineage>
        <taxon>Eukaryota</taxon>
        <taxon>Metazoa</taxon>
        <taxon>Ecdysozoa</taxon>
        <taxon>Arthropoda</taxon>
        <taxon>Hexapoda</taxon>
        <taxon>Insecta</taxon>
        <taxon>Pterygota</taxon>
        <taxon>Neoptera</taxon>
        <taxon>Endopterygota</taxon>
        <taxon>Diptera</taxon>
        <taxon>Nematocera</taxon>
        <taxon>Chironomoidea</taxon>
        <taxon>Chironomidae</taxon>
        <taxon>Chironominae</taxon>
        <taxon>Chironomus</taxon>
    </lineage>
</organism>
<protein>
    <submittedName>
        <fullName evidence="2">Uncharacterized protein</fullName>
    </submittedName>
</protein>
<dbReference type="AlphaFoldDB" id="A0A9N9S947"/>
<gene>
    <name evidence="2" type="ORF">CHIRRI_LOCUS14766</name>
</gene>
<reference evidence="2" key="1">
    <citation type="submission" date="2022-01" db="EMBL/GenBank/DDBJ databases">
        <authorList>
            <person name="King R."/>
        </authorList>
    </citation>
    <scope>NUCLEOTIDE SEQUENCE</scope>
</reference>
<name>A0A9N9S947_9DIPT</name>
<evidence type="ECO:0000313" key="2">
    <source>
        <dbReference type="EMBL" id="CAG9811959.1"/>
    </source>
</evidence>
<evidence type="ECO:0000313" key="3">
    <source>
        <dbReference type="Proteomes" id="UP001153620"/>
    </source>
</evidence>
<accession>A0A9N9S947</accession>
<dbReference type="Proteomes" id="UP001153620">
    <property type="component" value="Chromosome 4"/>
</dbReference>
<feature type="chain" id="PRO_5040118380" evidence="1">
    <location>
        <begin position="16"/>
        <end position="247"/>
    </location>
</feature>
<reference evidence="2" key="2">
    <citation type="submission" date="2022-10" db="EMBL/GenBank/DDBJ databases">
        <authorList>
            <consortium name="ENA_rothamsted_submissions"/>
            <consortium name="culmorum"/>
            <person name="King R."/>
        </authorList>
    </citation>
    <scope>NUCLEOTIDE SEQUENCE</scope>
</reference>
<proteinExistence type="predicted"/>
<sequence length="247" mass="28111">MLILIFGVLLVGCTASSIGGERVKEFAFSPHYHNEGPTDEASSFVSDTPKLSICDAYKTQLSEPKPKKTFCNVKCETFTTVKCTLPELDIPECNEYAAYVYKRILSNFEVMKQNDFACEVPTAKDYKIKPKLAAPISSSETKKSKFCEEYKKLSTPSDFEFPCYIMCDSNIVGVSLEGNKLDWELTCESYQHACTFESSDIPMKVGSICEAFRRYVMSKVKLGERDYHHCNVYNHGPQFDYYNRTLH</sequence>